<dbReference type="Pfam" id="PF01925">
    <property type="entry name" value="TauE"/>
    <property type="match status" value="1"/>
</dbReference>
<keyword evidence="10" id="KW-1185">Reference proteome</keyword>
<evidence type="ECO:0000256" key="7">
    <source>
        <dbReference type="ARBA" id="ARBA00023136"/>
    </source>
</evidence>
<protein>
    <recommendedName>
        <fullName evidence="8">Probable membrane transporter protein</fullName>
    </recommendedName>
</protein>
<evidence type="ECO:0000256" key="2">
    <source>
        <dbReference type="ARBA" id="ARBA00009142"/>
    </source>
</evidence>
<feature type="transmembrane region" description="Helical" evidence="8">
    <location>
        <begin position="75"/>
        <end position="94"/>
    </location>
</feature>
<organism evidence="9 10">
    <name type="scientific">Leeia aquatica</name>
    <dbReference type="NCBI Taxonomy" id="2725557"/>
    <lineage>
        <taxon>Bacteria</taxon>
        <taxon>Pseudomonadati</taxon>
        <taxon>Pseudomonadota</taxon>
        <taxon>Betaproteobacteria</taxon>
        <taxon>Neisseriales</taxon>
        <taxon>Leeiaceae</taxon>
        <taxon>Leeia</taxon>
    </lineage>
</organism>
<keyword evidence="5 8" id="KW-0812">Transmembrane</keyword>
<dbReference type="RefSeq" id="WP_168878280.1">
    <property type="nucleotide sequence ID" value="NZ_JABAIM010000004.1"/>
</dbReference>
<evidence type="ECO:0000313" key="9">
    <source>
        <dbReference type="EMBL" id="NLR76612.1"/>
    </source>
</evidence>
<dbReference type="InterPro" id="IPR052017">
    <property type="entry name" value="TSUP"/>
</dbReference>
<comment type="caution">
    <text evidence="9">The sequence shown here is derived from an EMBL/GenBank/DDBJ whole genome shotgun (WGS) entry which is preliminary data.</text>
</comment>
<dbReference type="PANTHER" id="PTHR30269:SF0">
    <property type="entry name" value="MEMBRANE TRANSPORTER PROTEIN YFCA-RELATED"/>
    <property type="match status" value="1"/>
</dbReference>
<dbReference type="PANTHER" id="PTHR30269">
    <property type="entry name" value="TRANSMEMBRANE PROTEIN YFCA"/>
    <property type="match status" value="1"/>
</dbReference>
<sequence length="257" mass="27880">MEWWSLVLILLAAFTAGLIDAAVGGGGLVQVPALFGIFPREIPATLLGTNKLSSSFGTLLAASRYARKVNIDWRVTLPAVIGSFVLAFVGAWLARRLPKEVMRPLVVTLLLLVAAYTLRNKQFGRDHQPHDHGRWTVWLALLTGGSIGLYDGFFGPGTGTFLLFAFIRVFGFDFLHASASTKLVNLASNVASVILFGLTGNILWQLGLAMATANIAGAWLGSHIAIRYGNQLIRKLFIALVSVLIAKLLWDTLHTLI</sequence>
<gene>
    <name evidence="9" type="ORF">HF682_15700</name>
</gene>
<comment type="similarity">
    <text evidence="2 8">Belongs to the 4-toluene sulfonate uptake permease (TSUP) (TC 2.A.102) family.</text>
</comment>
<accession>A0A847SL10</accession>
<feature type="transmembrane region" description="Helical" evidence="8">
    <location>
        <begin position="174"/>
        <end position="196"/>
    </location>
</feature>
<feature type="transmembrane region" description="Helical" evidence="8">
    <location>
        <begin position="138"/>
        <end position="167"/>
    </location>
</feature>
<keyword evidence="6 8" id="KW-1133">Transmembrane helix</keyword>
<evidence type="ECO:0000256" key="1">
    <source>
        <dbReference type="ARBA" id="ARBA00004651"/>
    </source>
</evidence>
<dbReference type="InterPro" id="IPR002781">
    <property type="entry name" value="TM_pro_TauE-like"/>
</dbReference>
<keyword evidence="3" id="KW-0813">Transport</keyword>
<keyword evidence="7 8" id="KW-0472">Membrane</keyword>
<dbReference type="GO" id="GO:0005886">
    <property type="term" value="C:plasma membrane"/>
    <property type="evidence" value="ECO:0007669"/>
    <property type="project" value="UniProtKB-SubCell"/>
</dbReference>
<evidence type="ECO:0000256" key="6">
    <source>
        <dbReference type="ARBA" id="ARBA00022989"/>
    </source>
</evidence>
<reference evidence="9 10" key="1">
    <citation type="submission" date="2020-04" db="EMBL/GenBank/DDBJ databases">
        <title>Draft genome of Leeia sp. IMCC25680.</title>
        <authorList>
            <person name="Song J."/>
            <person name="Cho J.-C."/>
        </authorList>
    </citation>
    <scope>NUCLEOTIDE SEQUENCE [LARGE SCALE GENOMIC DNA]</scope>
    <source>
        <strain evidence="9 10">IMCC25680</strain>
    </source>
</reference>
<evidence type="ECO:0000256" key="8">
    <source>
        <dbReference type="RuleBase" id="RU363041"/>
    </source>
</evidence>
<feature type="transmembrane region" description="Helical" evidence="8">
    <location>
        <begin position="202"/>
        <end position="220"/>
    </location>
</feature>
<feature type="transmembrane region" description="Helical" evidence="8">
    <location>
        <begin position="232"/>
        <end position="250"/>
    </location>
</feature>
<evidence type="ECO:0000256" key="4">
    <source>
        <dbReference type="ARBA" id="ARBA00022475"/>
    </source>
</evidence>
<keyword evidence="4 8" id="KW-1003">Cell membrane</keyword>
<evidence type="ECO:0000256" key="5">
    <source>
        <dbReference type="ARBA" id="ARBA00022692"/>
    </source>
</evidence>
<evidence type="ECO:0000313" key="10">
    <source>
        <dbReference type="Proteomes" id="UP000587991"/>
    </source>
</evidence>
<feature type="transmembrane region" description="Helical" evidence="8">
    <location>
        <begin position="101"/>
        <end position="118"/>
    </location>
</feature>
<comment type="subcellular location">
    <subcellularLocation>
        <location evidence="1 8">Cell membrane</location>
        <topology evidence="1 8">Multi-pass membrane protein</topology>
    </subcellularLocation>
</comment>
<proteinExistence type="inferred from homology"/>
<dbReference type="AlphaFoldDB" id="A0A847SL10"/>
<dbReference type="Proteomes" id="UP000587991">
    <property type="component" value="Unassembled WGS sequence"/>
</dbReference>
<name>A0A847SL10_9NEIS</name>
<dbReference type="EMBL" id="JABAIM010000004">
    <property type="protein sequence ID" value="NLR76612.1"/>
    <property type="molecule type" value="Genomic_DNA"/>
</dbReference>
<evidence type="ECO:0000256" key="3">
    <source>
        <dbReference type="ARBA" id="ARBA00022448"/>
    </source>
</evidence>